<feature type="compositionally biased region" description="Acidic residues" evidence="1">
    <location>
        <begin position="123"/>
        <end position="142"/>
    </location>
</feature>
<feature type="domain" description="CTLH" evidence="3">
    <location>
        <begin position="595"/>
        <end position="651"/>
    </location>
</feature>
<proteinExistence type="predicted"/>
<reference evidence="4" key="1">
    <citation type="submission" date="2022-07" db="EMBL/GenBank/DDBJ databases">
        <title>Phylogenomic reconstructions and comparative analyses of Kickxellomycotina fungi.</title>
        <authorList>
            <person name="Reynolds N.K."/>
            <person name="Stajich J.E."/>
            <person name="Barry K."/>
            <person name="Grigoriev I.V."/>
            <person name="Crous P."/>
            <person name="Smith M.E."/>
        </authorList>
    </citation>
    <scope>NUCLEOTIDE SEQUENCE</scope>
    <source>
        <strain evidence="4">NRRL 1566</strain>
    </source>
</reference>
<feature type="region of interest" description="Disordered" evidence="1">
    <location>
        <begin position="120"/>
        <end position="167"/>
    </location>
</feature>
<dbReference type="SMART" id="SM00668">
    <property type="entry name" value="CTLH"/>
    <property type="match status" value="1"/>
</dbReference>
<dbReference type="OrthoDB" id="25503at2759"/>
<dbReference type="Pfam" id="PF00622">
    <property type="entry name" value="SPRY"/>
    <property type="match status" value="1"/>
</dbReference>
<evidence type="ECO:0000313" key="4">
    <source>
        <dbReference type="EMBL" id="KAJ2848565.1"/>
    </source>
</evidence>
<organism evidence="4 5">
    <name type="scientific">Coemansia brasiliensis</name>
    <dbReference type="NCBI Taxonomy" id="2650707"/>
    <lineage>
        <taxon>Eukaryota</taxon>
        <taxon>Fungi</taxon>
        <taxon>Fungi incertae sedis</taxon>
        <taxon>Zoopagomycota</taxon>
        <taxon>Kickxellomycotina</taxon>
        <taxon>Kickxellomycetes</taxon>
        <taxon>Kickxellales</taxon>
        <taxon>Kickxellaceae</taxon>
        <taxon>Coemansia</taxon>
    </lineage>
</organism>
<evidence type="ECO:0000313" key="5">
    <source>
        <dbReference type="Proteomes" id="UP001139887"/>
    </source>
</evidence>
<dbReference type="AlphaFoldDB" id="A0A9W8IAJ6"/>
<feature type="domain" description="B30.2/SPRY" evidence="2">
    <location>
        <begin position="297"/>
        <end position="486"/>
    </location>
</feature>
<feature type="region of interest" description="Disordered" evidence="1">
    <location>
        <begin position="267"/>
        <end position="286"/>
    </location>
</feature>
<evidence type="ECO:0000259" key="2">
    <source>
        <dbReference type="PROSITE" id="PS50188"/>
    </source>
</evidence>
<dbReference type="EMBL" id="JANBUW010000154">
    <property type="protein sequence ID" value="KAJ2848565.1"/>
    <property type="molecule type" value="Genomic_DNA"/>
</dbReference>
<evidence type="ECO:0000259" key="3">
    <source>
        <dbReference type="PROSITE" id="PS50897"/>
    </source>
</evidence>
<dbReference type="InterPro" id="IPR001870">
    <property type="entry name" value="B30.2/SPRY"/>
</dbReference>
<feature type="region of interest" description="Disordered" evidence="1">
    <location>
        <begin position="294"/>
        <end position="320"/>
    </location>
</feature>
<dbReference type="InterPro" id="IPR035782">
    <property type="entry name" value="SPRY_RanBP9/10"/>
</dbReference>
<dbReference type="InterPro" id="IPR013144">
    <property type="entry name" value="CRA_dom"/>
</dbReference>
<feature type="compositionally biased region" description="Low complexity" evidence="1">
    <location>
        <begin position="272"/>
        <end position="286"/>
    </location>
</feature>
<dbReference type="InterPro" id="IPR050618">
    <property type="entry name" value="Ubq-SigPath_Reg"/>
</dbReference>
<dbReference type="InterPro" id="IPR043136">
    <property type="entry name" value="B30.2/SPRY_sf"/>
</dbReference>
<dbReference type="InterPro" id="IPR024964">
    <property type="entry name" value="CTLH/CRA"/>
</dbReference>
<dbReference type="InterPro" id="IPR013320">
    <property type="entry name" value="ConA-like_dom_sf"/>
</dbReference>
<gene>
    <name evidence="4" type="ORF">IWW36_003225</name>
</gene>
<dbReference type="SMART" id="SM00449">
    <property type="entry name" value="SPRY"/>
    <property type="match status" value="1"/>
</dbReference>
<dbReference type="InterPro" id="IPR003877">
    <property type="entry name" value="SPRY_dom"/>
</dbReference>
<evidence type="ECO:0000256" key="1">
    <source>
        <dbReference type="SAM" id="MobiDB-lite"/>
    </source>
</evidence>
<dbReference type="PANTHER" id="PTHR12864">
    <property type="entry name" value="RAN BINDING PROTEIN 9-RELATED"/>
    <property type="match status" value="1"/>
</dbReference>
<dbReference type="SUPFAM" id="SSF49899">
    <property type="entry name" value="Concanavalin A-like lectins/glucanases"/>
    <property type="match status" value="1"/>
</dbReference>
<dbReference type="Gene3D" id="2.60.120.920">
    <property type="match status" value="1"/>
</dbReference>
<accession>A0A9W8IAJ6</accession>
<dbReference type="PROSITE" id="PS50188">
    <property type="entry name" value="B302_SPRY"/>
    <property type="match status" value="1"/>
</dbReference>
<name>A0A9W8IAJ6_9FUNG</name>
<dbReference type="SMART" id="SM00757">
    <property type="entry name" value="CRA"/>
    <property type="match status" value="1"/>
</dbReference>
<sequence length="842" mass="90934">MANRRASNSPRSTWITMRQGSSDASNSDSDNDTEALGGTAHRIFRQSDATSGPAEAFLRAYNRGELMHIRHPIMLGREGLHDEGANSNEDIELHDIYSDEHSDADMHIGMEILAETDLPHSEDNEDESDENDEGNGQSDEDTASWHISETSWPAVPSGRRTKRQIRARNRRDRQLFIPQYLEKTAYGALYQRWLAKRQQQDAGSDALLAGQKSAENGMTNQVAPDTFFQTLVQETWPHYCTPVPTESSLTGLRLGYRLGFGSQIRTESSHLSASSTTAQQPQAPPAAQHMLLGQGGQSKQRNGEHEAGESQALQLPSEWSEARTVPNLEVGADGVTVKYVGPGQHDSDAAMVLANASIPARVGVYYFEIRVVSRGQCGYIGVGLSRAGLDSSRLPGWDPGSWGYHGDDGHGFAGAGSGTQYGPRYSTGDTAGCGLDFAARRIFFTRNGLFLGYAFDTIDTSKKLFPTVGMRTPGEHIVANFGRKPFVFDIAAFVDAAQERVVSAVHAAPLQRLLPDRTQMGGEQLAAVLAQRERAGASQEGTASTSDAALGIVLQHLLHGEYYATARALLENAAGREPNAQLAEVLQTLAQQDKQRAARQRICRLVAGGEIDRALGLLQEAHPRVLEDETLVFQLRCRQFIELVRAASGLHIADCVPSDDGAALSDVMDVDDAQPAAMLSLAAVTSAPAAARCTKFGQLCSVEDMDAGQLVRALLEYGRQLQADYGSSPDPVIREGLVHTFSLLAYADPAQSPVRALLDPGACRPLARLVEMAMAAAENPPRMSALECICRQSATLLNELSTRGSGAAALLSLERDFLSVAGVYETDNDVKAHGTSNQASHQ</sequence>
<dbReference type="CDD" id="cd12909">
    <property type="entry name" value="SPRY_RanBP9_10"/>
    <property type="match status" value="1"/>
</dbReference>
<protein>
    <submittedName>
        <fullName evidence="4">Uncharacterized protein</fullName>
    </submittedName>
</protein>
<dbReference type="InterPro" id="IPR006595">
    <property type="entry name" value="CTLH_C"/>
</dbReference>
<dbReference type="Proteomes" id="UP001139887">
    <property type="component" value="Unassembled WGS sequence"/>
</dbReference>
<feature type="region of interest" description="Disordered" evidence="1">
    <location>
        <begin position="1"/>
        <end position="36"/>
    </location>
</feature>
<keyword evidence="5" id="KW-1185">Reference proteome</keyword>
<comment type="caution">
    <text evidence="4">The sequence shown here is derived from an EMBL/GenBank/DDBJ whole genome shotgun (WGS) entry which is preliminary data.</text>
</comment>
<feature type="compositionally biased region" description="Polar residues" evidence="1">
    <location>
        <begin position="1"/>
        <end position="20"/>
    </location>
</feature>
<dbReference type="PROSITE" id="PS50897">
    <property type="entry name" value="CTLH"/>
    <property type="match status" value="1"/>
</dbReference>
<dbReference type="Pfam" id="PF10607">
    <property type="entry name" value="CTLH"/>
    <property type="match status" value="1"/>
</dbReference>